<evidence type="ECO:0000313" key="3">
    <source>
        <dbReference type="Proteomes" id="UP000264062"/>
    </source>
</evidence>
<protein>
    <submittedName>
        <fullName evidence="2">Uncharacterized protein</fullName>
    </submittedName>
</protein>
<keyword evidence="1" id="KW-0472">Membrane</keyword>
<keyword evidence="1" id="KW-0812">Transmembrane</keyword>
<sequence length="145" mass="16675">MKKTLIFLLLSLFFIFSQSYCLFDSNEIADEARFSSFKDSNPLLLTSLYTASLIALTFPSFYTASLFQAANEFGVYAIFAGSFILLTSPWILMRTPSIQKPDLMMNDDELKLFWKYYKDFVYFNRIISILIPVSAIALLSVTPFF</sequence>
<dbReference type="Proteomes" id="UP000264062">
    <property type="component" value="Unassembled WGS sequence"/>
</dbReference>
<comment type="caution">
    <text evidence="2">The sequence shown here is derived from an EMBL/GenBank/DDBJ whole genome shotgun (WGS) entry which is preliminary data.</text>
</comment>
<dbReference type="AlphaFoldDB" id="A0A350HC69"/>
<reference evidence="2 3" key="1">
    <citation type="journal article" date="2018" name="Nat. Biotechnol.">
        <title>A standardized bacterial taxonomy based on genome phylogeny substantially revises the tree of life.</title>
        <authorList>
            <person name="Parks D.H."/>
            <person name="Chuvochina M."/>
            <person name="Waite D.W."/>
            <person name="Rinke C."/>
            <person name="Skarshewski A."/>
            <person name="Chaumeil P.A."/>
            <person name="Hugenholtz P."/>
        </authorList>
    </citation>
    <scope>NUCLEOTIDE SEQUENCE [LARGE SCALE GENOMIC DNA]</scope>
    <source>
        <strain evidence="2">UBA9956</strain>
    </source>
</reference>
<dbReference type="EMBL" id="DMZY01000243">
    <property type="protein sequence ID" value="HAV93135.1"/>
    <property type="molecule type" value="Genomic_DNA"/>
</dbReference>
<proteinExistence type="predicted"/>
<accession>A0A350HC69</accession>
<feature type="transmembrane region" description="Helical" evidence="1">
    <location>
        <begin position="43"/>
        <end position="61"/>
    </location>
</feature>
<organism evidence="2 3">
    <name type="scientific">candidate division WOR-3 bacterium</name>
    <dbReference type="NCBI Taxonomy" id="2052148"/>
    <lineage>
        <taxon>Bacteria</taxon>
        <taxon>Bacteria division WOR-3</taxon>
    </lineage>
</organism>
<feature type="transmembrane region" description="Helical" evidence="1">
    <location>
        <begin position="122"/>
        <end position="141"/>
    </location>
</feature>
<evidence type="ECO:0000313" key="2">
    <source>
        <dbReference type="EMBL" id="HAV93135.1"/>
    </source>
</evidence>
<keyword evidence="1" id="KW-1133">Transmembrane helix</keyword>
<feature type="transmembrane region" description="Helical" evidence="1">
    <location>
        <begin position="73"/>
        <end position="92"/>
    </location>
</feature>
<evidence type="ECO:0000256" key="1">
    <source>
        <dbReference type="SAM" id="Phobius"/>
    </source>
</evidence>
<gene>
    <name evidence="2" type="ORF">DCW38_08165</name>
</gene>
<name>A0A350HC69_UNCW3</name>